<protein>
    <submittedName>
        <fullName evidence="1">Uncharacterized protein</fullName>
    </submittedName>
</protein>
<organism evidence="1 2">
    <name type="scientific">Dreissena polymorpha</name>
    <name type="common">Zebra mussel</name>
    <name type="synonym">Mytilus polymorpha</name>
    <dbReference type="NCBI Taxonomy" id="45954"/>
    <lineage>
        <taxon>Eukaryota</taxon>
        <taxon>Metazoa</taxon>
        <taxon>Spiralia</taxon>
        <taxon>Lophotrochozoa</taxon>
        <taxon>Mollusca</taxon>
        <taxon>Bivalvia</taxon>
        <taxon>Autobranchia</taxon>
        <taxon>Heteroconchia</taxon>
        <taxon>Euheterodonta</taxon>
        <taxon>Imparidentia</taxon>
        <taxon>Neoheterodontei</taxon>
        <taxon>Myida</taxon>
        <taxon>Dreissenoidea</taxon>
        <taxon>Dreissenidae</taxon>
        <taxon>Dreissena</taxon>
    </lineage>
</organism>
<reference evidence="1" key="2">
    <citation type="submission" date="2020-11" db="EMBL/GenBank/DDBJ databases">
        <authorList>
            <person name="McCartney M.A."/>
            <person name="Auch B."/>
            <person name="Kono T."/>
            <person name="Mallez S."/>
            <person name="Becker A."/>
            <person name="Gohl D.M."/>
            <person name="Silverstein K.A.T."/>
            <person name="Koren S."/>
            <person name="Bechman K.B."/>
            <person name="Herman A."/>
            <person name="Abrahante J.E."/>
            <person name="Garbe J."/>
        </authorList>
    </citation>
    <scope>NUCLEOTIDE SEQUENCE</scope>
    <source>
        <strain evidence="1">Duluth1</strain>
        <tissue evidence="1">Whole animal</tissue>
    </source>
</reference>
<comment type="caution">
    <text evidence="1">The sequence shown here is derived from an EMBL/GenBank/DDBJ whole genome shotgun (WGS) entry which is preliminary data.</text>
</comment>
<name>A0A9D4ERX1_DREPO</name>
<keyword evidence="2" id="KW-1185">Reference proteome</keyword>
<evidence type="ECO:0000313" key="1">
    <source>
        <dbReference type="EMBL" id="KAH3785247.1"/>
    </source>
</evidence>
<proteinExistence type="predicted"/>
<reference evidence="1" key="1">
    <citation type="journal article" date="2019" name="bioRxiv">
        <title>The Genome of the Zebra Mussel, Dreissena polymorpha: A Resource for Invasive Species Research.</title>
        <authorList>
            <person name="McCartney M.A."/>
            <person name="Auch B."/>
            <person name="Kono T."/>
            <person name="Mallez S."/>
            <person name="Zhang Y."/>
            <person name="Obille A."/>
            <person name="Becker A."/>
            <person name="Abrahante J.E."/>
            <person name="Garbe J."/>
            <person name="Badalamenti J.P."/>
            <person name="Herman A."/>
            <person name="Mangelson H."/>
            <person name="Liachko I."/>
            <person name="Sullivan S."/>
            <person name="Sone E.D."/>
            <person name="Koren S."/>
            <person name="Silverstein K.A.T."/>
            <person name="Beckman K.B."/>
            <person name="Gohl D.M."/>
        </authorList>
    </citation>
    <scope>NUCLEOTIDE SEQUENCE</scope>
    <source>
        <strain evidence="1">Duluth1</strain>
        <tissue evidence="1">Whole animal</tissue>
    </source>
</reference>
<evidence type="ECO:0000313" key="2">
    <source>
        <dbReference type="Proteomes" id="UP000828390"/>
    </source>
</evidence>
<accession>A0A9D4ERX1</accession>
<dbReference type="EMBL" id="JAIWYP010000008">
    <property type="protein sequence ID" value="KAH3785247.1"/>
    <property type="molecule type" value="Genomic_DNA"/>
</dbReference>
<gene>
    <name evidence="1" type="ORF">DPMN_163332</name>
</gene>
<dbReference type="AlphaFoldDB" id="A0A9D4ERX1"/>
<dbReference type="Proteomes" id="UP000828390">
    <property type="component" value="Unassembled WGS sequence"/>
</dbReference>
<sequence>MTCPVVTRGKRTALVNAVDVHFALARFVTMTRASRWGTPVIVALNFLTWVFARNEITVIVVCA</sequence>